<organism evidence="11 12">
    <name type="scientific">Rhodanobacter ginsengisoli</name>
    <dbReference type="NCBI Taxonomy" id="418646"/>
    <lineage>
        <taxon>Bacteria</taxon>
        <taxon>Pseudomonadati</taxon>
        <taxon>Pseudomonadota</taxon>
        <taxon>Gammaproteobacteria</taxon>
        <taxon>Lysobacterales</taxon>
        <taxon>Rhodanobacteraceae</taxon>
        <taxon>Rhodanobacter</taxon>
    </lineage>
</organism>
<evidence type="ECO:0000256" key="5">
    <source>
        <dbReference type="ARBA" id="ARBA00022989"/>
    </source>
</evidence>
<keyword evidence="6 10" id="KW-0443">Lipid metabolism</keyword>
<comment type="subcellular location">
    <subcellularLocation>
        <location evidence="10">Cell membrane</location>
        <topology evidence="10">Multi-pass membrane protein</topology>
    </subcellularLocation>
</comment>
<comment type="similarity">
    <text evidence="10">Belongs to the PlsY family.</text>
</comment>
<dbReference type="HAMAP" id="MF_01043">
    <property type="entry name" value="PlsY"/>
    <property type="match status" value="1"/>
</dbReference>
<dbReference type="GO" id="GO:0004366">
    <property type="term" value="F:glycerol-3-phosphate O-acyltransferase activity"/>
    <property type="evidence" value="ECO:0007669"/>
    <property type="project" value="UniProtKB-EC"/>
</dbReference>
<keyword evidence="11" id="KW-0012">Acyltransferase</keyword>
<feature type="transmembrane region" description="Helical" evidence="10">
    <location>
        <begin position="107"/>
        <end position="131"/>
    </location>
</feature>
<dbReference type="RefSeq" id="WP_377318424.1">
    <property type="nucleotide sequence ID" value="NZ_JBHSNF010000001.1"/>
</dbReference>
<keyword evidence="9 10" id="KW-1208">Phospholipid metabolism</keyword>
<dbReference type="EMBL" id="JBHSNF010000001">
    <property type="protein sequence ID" value="MFC5525388.1"/>
    <property type="molecule type" value="Genomic_DNA"/>
</dbReference>
<evidence type="ECO:0000256" key="4">
    <source>
        <dbReference type="ARBA" id="ARBA00022692"/>
    </source>
</evidence>
<evidence type="ECO:0000313" key="12">
    <source>
        <dbReference type="Proteomes" id="UP001596114"/>
    </source>
</evidence>
<keyword evidence="4 10" id="KW-0812">Transmembrane</keyword>
<evidence type="ECO:0000256" key="2">
    <source>
        <dbReference type="ARBA" id="ARBA00022516"/>
    </source>
</evidence>
<keyword evidence="8 10" id="KW-0594">Phospholipid biosynthesis</keyword>
<feature type="transmembrane region" description="Helical" evidence="10">
    <location>
        <begin position="138"/>
        <end position="156"/>
    </location>
</feature>
<comment type="catalytic activity">
    <reaction evidence="10">
        <text>an acyl phosphate + sn-glycerol 3-phosphate = a 1-acyl-sn-glycero-3-phosphate + phosphate</text>
        <dbReference type="Rhea" id="RHEA:34075"/>
        <dbReference type="ChEBI" id="CHEBI:43474"/>
        <dbReference type="ChEBI" id="CHEBI:57597"/>
        <dbReference type="ChEBI" id="CHEBI:57970"/>
        <dbReference type="ChEBI" id="CHEBI:59918"/>
        <dbReference type="EC" id="2.3.1.275"/>
    </reaction>
</comment>
<evidence type="ECO:0000313" key="11">
    <source>
        <dbReference type="EMBL" id="MFC5525388.1"/>
    </source>
</evidence>
<comment type="subunit">
    <text evidence="10">Probably interacts with PlsX.</text>
</comment>
<sequence length="208" mass="21710">MTFVLIAIAYLLGSLSGSLLLGKLRGVDIRTLGSGNAGGTNALRTQGIRFALGTVVLDIGKGALAAWLAWRWLPAAVQPAGVYVCALAAVVGHVWPVFHGFRGGKGAATLVGTLVVLWPAALPVVLAVWLLGLTLSGYVGLSTVLAGISLLLLSLLSHADPARLAFAACAALLLVFTHRANLARLRAGNESRFERARLLGRLFGRRQG</sequence>
<dbReference type="Pfam" id="PF02660">
    <property type="entry name" value="G3P_acyltransf"/>
    <property type="match status" value="1"/>
</dbReference>
<gene>
    <name evidence="10 11" type="primary">plsY</name>
    <name evidence="11" type="ORF">ACFPPA_06490</name>
</gene>
<feature type="transmembrane region" description="Helical" evidence="10">
    <location>
        <begin position="82"/>
        <end position="101"/>
    </location>
</feature>
<accession>A0ABW0QKT2</accession>
<comment type="caution">
    <text evidence="11">The sequence shown here is derived from an EMBL/GenBank/DDBJ whole genome shotgun (WGS) entry which is preliminary data.</text>
</comment>
<dbReference type="PANTHER" id="PTHR30309:SF0">
    <property type="entry name" value="GLYCEROL-3-PHOSPHATE ACYLTRANSFERASE-RELATED"/>
    <property type="match status" value="1"/>
</dbReference>
<keyword evidence="5 10" id="KW-1133">Transmembrane helix</keyword>
<evidence type="ECO:0000256" key="10">
    <source>
        <dbReference type="HAMAP-Rule" id="MF_01043"/>
    </source>
</evidence>
<name>A0ABW0QKT2_9GAMM</name>
<comment type="function">
    <text evidence="10">Catalyzes the transfer of an acyl group from acyl-phosphate (acyl-PO(4)) to glycerol-3-phosphate (G3P) to form lysophosphatidic acid (LPA). This enzyme utilizes acyl-phosphate as fatty acyl donor, but not acyl-CoA or acyl-ACP.</text>
</comment>
<feature type="transmembrane region" description="Helical" evidence="10">
    <location>
        <begin position="50"/>
        <end position="70"/>
    </location>
</feature>
<proteinExistence type="inferred from homology"/>
<dbReference type="EC" id="2.3.1.275" evidence="10"/>
<protein>
    <recommendedName>
        <fullName evidence="10">Glycerol-3-phosphate acyltransferase</fullName>
    </recommendedName>
    <alternativeName>
        <fullName evidence="10">Acyl-PO4 G3P acyltransferase</fullName>
    </alternativeName>
    <alternativeName>
        <fullName evidence="10">Acyl-phosphate--glycerol-3-phosphate acyltransferase</fullName>
    </alternativeName>
    <alternativeName>
        <fullName evidence="10">G3P acyltransferase</fullName>
        <shortName evidence="10">GPAT</shortName>
        <ecNumber evidence="10">2.3.1.275</ecNumber>
    </alternativeName>
    <alternativeName>
        <fullName evidence="10">Lysophosphatidic acid synthase</fullName>
        <shortName evidence="10">LPA synthase</shortName>
    </alternativeName>
</protein>
<evidence type="ECO:0000256" key="8">
    <source>
        <dbReference type="ARBA" id="ARBA00023209"/>
    </source>
</evidence>
<evidence type="ECO:0000256" key="9">
    <source>
        <dbReference type="ARBA" id="ARBA00023264"/>
    </source>
</evidence>
<evidence type="ECO:0000256" key="7">
    <source>
        <dbReference type="ARBA" id="ARBA00023136"/>
    </source>
</evidence>
<dbReference type="NCBIfam" id="TIGR00023">
    <property type="entry name" value="glycerol-3-phosphate 1-O-acyltransferase PlsY"/>
    <property type="match status" value="1"/>
</dbReference>
<dbReference type="InterPro" id="IPR003811">
    <property type="entry name" value="G3P_acylTferase_PlsY"/>
</dbReference>
<evidence type="ECO:0000256" key="6">
    <source>
        <dbReference type="ARBA" id="ARBA00023098"/>
    </source>
</evidence>
<evidence type="ECO:0000256" key="3">
    <source>
        <dbReference type="ARBA" id="ARBA00022679"/>
    </source>
</evidence>
<dbReference type="Proteomes" id="UP001596114">
    <property type="component" value="Unassembled WGS sequence"/>
</dbReference>
<comment type="pathway">
    <text evidence="10">Lipid metabolism; phospholipid metabolism.</text>
</comment>
<dbReference type="PANTHER" id="PTHR30309">
    <property type="entry name" value="INNER MEMBRANE PROTEIN YGIH"/>
    <property type="match status" value="1"/>
</dbReference>
<keyword evidence="7 10" id="KW-0472">Membrane</keyword>
<keyword evidence="12" id="KW-1185">Reference proteome</keyword>
<keyword evidence="3 10" id="KW-0808">Transferase</keyword>
<keyword evidence="1 10" id="KW-1003">Cell membrane</keyword>
<dbReference type="SMART" id="SM01207">
    <property type="entry name" value="G3P_acyltransf"/>
    <property type="match status" value="1"/>
</dbReference>
<reference evidence="12" key="1">
    <citation type="journal article" date="2019" name="Int. J. Syst. Evol. Microbiol.">
        <title>The Global Catalogue of Microorganisms (GCM) 10K type strain sequencing project: providing services to taxonomists for standard genome sequencing and annotation.</title>
        <authorList>
            <consortium name="The Broad Institute Genomics Platform"/>
            <consortium name="The Broad Institute Genome Sequencing Center for Infectious Disease"/>
            <person name="Wu L."/>
            <person name="Ma J."/>
        </authorList>
    </citation>
    <scope>NUCLEOTIDE SEQUENCE [LARGE SCALE GENOMIC DNA]</scope>
    <source>
        <strain evidence="12">CGMCC 1.16619</strain>
    </source>
</reference>
<keyword evidence="2 10" id="KW-0444">Lipid biosynthesis</keyword>
<evidence type="ECO:0000256" key="1">
    <source>
        <dbReference type="ARBA" id="ARBA00022475"/>
    </source>
</evidence>